<dbReference type="RefSeq" id="WP_111276528.1">
    <property type="nucleotide sequence ID" value="NZ_QFYS01000005.1"/>
</dbReference>
<reference evidence="3 4" key="1">
    <citation type="submission" date="2018-05" db="EMBL/GenBank/DDBJ databases">
        <authorList>
            <person name="Lanie J.A."/>
            <person name="Ng W.-L."/>
            <person name="Kazmierczak K.M."/>
            <person name="Andrzejewski T.M."/>
            <person name="Davidsen T.M."/>
            <person name="Wayne K.J."/>
            <person name="Tettelin H."/>
            <person name="Glass J.I."/>
            <person name="Rusch D."/>
            <person name="Podicherti R."/>
            <person name="Tsui H.-C.T."/>
            <person name="Winkler M.E."/>
        </authorList>
    </citation>
    <scope>NUCLEOTIDE SEQUENCE [LARGE SCALE GENOMIC DNA]</scope>
    <source>
        <strain evidence="3 4">BUT-10</strain>
    </source>
</reference>
<evidence type="ECO:0000313" key="4">
    <source>
        <dbReference type="Proteomes" id="UP000249524"/>
    </source>
</evidence>
<dbReference type="OrthoDB" id="7190284at2"/>
<protein>
    <submittedName>
        <fullName evidence="3">Uncharacterized protein</fullName>
    </submittedName>
</protein>
<dbReference type="AlphaFoldDB" id="A0A328BBV6"/>
<organism evidence="3 4">
    <name type="scientific">Phenylobacterium kunshanense</name>
    <dbReference type="NCBI Taxonomy" id="1445034"/>
    <lineage>
        <taxon>Bacteria</taxon>
        <taxon>Pseudomonadati</taxon>
        <taxon>Pseudomonadota</taxon>
        <taxon>Alphaproteobacteria</taxon>
        <taxon>Caulobacterales</taxon>
        <taxon>Caulobacteraceae</taxon>
        <taxon>Phenylobacterium</taxon>
    </lineage>
</organism>
<comment type="caution">
    <text evidence="3">The sequence shown here is derived from an EMBL/GenBank/DDBJ whole genome shotgun (WGS) entry which is preliminary data.</text>
</comment>
<accession>A0A328BBV6</accession>
<keyword evidence="2" id="KW-0812">Transmembrane</keyword>
<evidence type="ECO:0000313" key="3">
    <source>
        <dbReference type="EMBL" id="RAK64990.1"/>
    </source>
</evidence>
<sequence>MTYSSRESERPALNATRARQGRWGRHVFWVLVFGTLLAGLAMFAAWTWRDAAEGPAGPGQERVVPQTADAPMPPTPGETARQ</sequence>
<dbReference type="Proteomes" id="UP000249524">
    <property type="component" value="Unassembled WGS sequence"/>
</dbReference>
<evidence type="ECO:0000256" key="1">
    <source>
        <dbReference type="SAM" id="MobiDB-lite"/>
    </source>
</evidence>
<dbReference type="EMBL" id="QFYS01000005">
    <property type="protein sequence ID" value="RAK64990.1"/>
    <property type="molecule type" value="Genomic_DNA"/>
</dbReference>
<keyword evidence="4" id="KW-1185">Reference proteome</keyword>
<keyword evidence="2" id="KW-1133">Transmembrane helix</keyword>
<proteinExistence type="predicted"/>
<gene>
    <name evidence="3" type="ORF">DJ019_13375</name>
</gene>
<keyword evidence="2" id="KW-0472">Membrane</keyword>
<feature type="transmembrane region" description="Helical" evidence="2">
    <location>
        <begin position="27"/>
        <end position="48"/>
    </location>
</feature>
<name>A0A328BBV6_9CAUL</name>
<evidence type="ECO:0000256" key="2">
    <source>
        <dbReference type="SAM" id="Phobius"/>
    </source>
</evidence>
<feature type="region of interest" description="Disordered" evidence="1">
    <location>
        <begin position="52"/>
        <end position="82"/>
    </location>
</feature>